<reference evidence="5 6" key="1">
    <citation type="submission" date="2022-02" db="EMBL/GenBank/DDBJ databases">
        <title>Genome sequence data of Kingella unionensis sp. nov. strain CICC 24913 (CCUG 75125).</title>
        <authorList>
            <person name="Xiao M."/>
        </authorList>
    </citation>
    <scope>NUCLEOTIDE SEQUENCE [LARGE SCALE GENOMIC DNA]</scope>
    <source>
        <strain evidence="5 6">CICC 24913</strain>
    </source>
</reference>
<keyword evidence="6" id="KW-1185">Reference proteome</keyword>
<evidence type="ECO:0000313" key="6">
    <source>
        <dbReference type="Proteomes" id="UP001298424"/>
    </source>
</evidence>
<dbReference type="Proteomes" id="UP001298424">
    <property type="component" value="Unassembled WGS sequence"/>
</dbReference>
<dbReference type="Gene3D" id="3.40.47.10">
    <property type="match status" value="1"/>
</dbReference>
<keyword evidence="2" id="KW-0012">Acyltransferase</keyword>
<proteinExistence type="predicted"/>
<evidence type="ECO:0000313" key="5">
    <source>
        <dbReference type="EMBL" id="MCG6503636.1"/>
    </source>
</evidence>
<evidence type="ECO:0000259" key="3">
    <source>
        <dbReference type="Pfam" id="PF08541"/>
    </source>
</evidence>
<dbReference type="InterPro" id="IPR016039">
    <property type="entry name" value="Thiolase-like"/>
</dbReference>
<evidence type="ECO:0000256" key="1">
    <source>
        <dbReference type="ARBA" id="ARBA00022679"/>
    </source>
</evidence>
<dbReference type="CDD" id="cd00830">
    <property type="entry name" value="KAS_III"/>
    <property type="match status" value="1"/>
</dbReference>
<dbReference type="PANTHER" id="PTHR34069">
    <property type="entry name" value="3-OXOACYL-[ACYL-CARRIER-PROTEIN] SYNTHASE 3"/>
    <property type="match status" value="1"/>
</dbReference>
<evidence type="ECO:0000259" key="4">
    <source>
        <dbReference type="Pfam" id="PF08545"/>
    </source>
</evidence>
<sequence>MNKLEIIGWGSSLPSQRVQTGGQTRYRAAEGETQLGMMCAAARKALAKAGIATADLDCIVAAAAVGVQPIPCTAALVHEQIAQGSDIPAFDINSTCTGFITALDTVSYLIAAKRYRTVLIVAGDLASCALNPAQRESFELFGDGAAAVVIRHTDAEKGVIGAMQQTWSQGAHSTEIRGGLTALPPQRYAQSDPTDFLFDMKGRDVLKLSLQKIPALFAEFWTQTRLSPADIDLVIPHQASKALPLMMKTLGFKTGQYIDTVAQYGNMVSASVPFALCQALDEGRLKTGNKILLTGTAAGLTCNILCLQI</sequence>
<feature type="domain" description="Beta-ketoacyl-[acyl-carrier-protein] synthase III N-terminal" evidence="4">
    <location>
        <begin position="90"/>
        <end position="161"/>
    </location>
</feature>
<dbReference type="InterPro" id="IPR013747">
    <property type="entry name" value="ACP_syn_III_C"/>
</dbReference>
<name>A0ABS9NNF1_9NEIS</name>
<keyword evidence="1" id="KW-0808">Transferase</keyword>
<dbReference type="Pfam" id="PF08545">
    <property type="entry name" value="ACP_syn_III"/>
    <property type="match status" value="1"/>
</dbReference>
<dbReference type="InterPro" id="IPR013751">
    <property type="entry name" value="ACP_syn_III_N"/>
</dbReference>
<dbReference type="PANTHER" id="PTHR34069:SF2">
    <property type="entry name" value="BETA-KETOACYL-[ACYL-CARRIER-PROTEIN] SYNTHASE III"/>
    <property type="match status" value="1"/>
</dbReference>
<accession>A0ABS9NNF1</accession>
<protein>
    <submittedName>
        <fullName evidence="5">3-oxoacyl-ACP synthase</fullName>
    </submittedName>
</protein>
<evidence type="ECO:0000256" key="2">
    <source>
        <dbReference type="ARBA" id="ARBA00023315"/>
    </source>
</evidence>
<feature type="domain" description="Beta-ketoacyl-[acyl-carrier-protein] synthase III C-terminal" evidence="3">
    <location>
        <begin position="223"/>
        <end position="308"/>
    </location>
</feature>
<dbReference type="RefSeq" id="WP_238746147.1">
    <property type="nucleotide sequence ID" value="NZ_JAKOOW010000014.1"/>
</dbReference>
<dbReference type="Pfam" id="PF08541">
    <property type="entry name" value="ACP_syn_III_C"/>
    <property type="match status" value="1"/>
</dbReference>
<dbReference type="SUPFAM" id="SSF53901">
    <property type="entry name" value="Thiolase-like"/>
    <property type="match status" value="1"/>
</dbReference>
<comment type="caution">
    <text evidence="5">The sequence shown here is derived from an EMBL/GenBank/DDBJ whole genome shotgun (WGS) entry which is preliminary data.</text>
</comment>
<organism evidence="5 6">
    <name type="scientific">Kingella pumchi</name>
    <dbReference type="NCBI Taxonomy" id="2779506"/>
    <lineage>
        <taxon>Bacteria</taxon>
        <taxon>Pseudomonadati</taxon>
        <taxon>Pseudomonadota</taxon>
        <taxon>Betaproteobacteria</taxon>
        <taxon>Neisseriales</taxon>
        <taxon>Neisseriaceae</taxon>
        <taxon>Kingella</taxon>
    </lineage>
</organism>
<dbReference type="EMBL" id="JAKOOW010000014">
    <property type="protein sequence ID" value="MCG6503636.1"/>
    <property type="molecule type" value="Genomic_DNA"/>
</dbReference>
<gene>
    <name evidence="5" type="ORF">MB824_03875</name>
</gene>